<dbReference type="Pfam" id="PF01797">
    <property type="entry name" value="Y1_Tnp"/>
    <property type="match status" value="1"/>
</dbReference>
<dbReference type="NCBIfam" id="NF047646">
    <property type="entry name" value="REP_Tyr_transpos"/>
    <property type="match status" value="1"/>
</dbReference>
<evidence type="ECO:0000313" key="2">
    <source>
        <dbReference type="EMBL" id="GJM62724.1"/>
    </source>
</evidence>
<keyword evidence="3" id="KW-1185">Reference proteome</keyword>
<dbReference type="GO" id="GO:0006313">
    <property type="term" value="P:DNA transposition"/>
    <property type="evidence" value="ECO:0007669"/>
    <property type="project" value="InterPro"/>
</dbReference>
<dbReference type="InterPro" id="IPR036515">
    <property type="entry name" value="Transposase_17_sf"/>
</dbReference>
<name>A0AAN5AKZ9_9BACT</name>
<dbReference type="RefSeq" id="WP_338237965.1">
    <property type="nucleotide sequence ID" value="NZ_BQKE01000002.1"/>
</dbReference>
<organism evidence="2 3">
    <name type="scientific">Persicobacter diffluens</name>
    <dbReference type="NCBI Taxonomy" id="981"/>
    <lineage>
        <taxon>Bacteria</taxon>
        <taxon>Pseudomonadati</taxon>
        <taxon>Bacteroidota</taxon>
        <taxon>Cytophagia</taxon>
        <taxon>Cytophagales</taxon>
        <taxon>Persicobacteraceae</taxon>
        <taxon>Persicobacter</taxon>
    </lineage>
</organism>
<dbReference type="PANTHER" id="PTHR36966">
    <property type="entry name" value="REP-ASSOCIATED TYROSINE TRANSPOSASE"/>
    <property type="match status" value="1"/>
</dbReference>
<sequence length="182" mass="21721">MGRKYAIRDQHRIYFVTFTVVNWIDIFTREVYRYVLLDSLKFCIKNKDLNVHAYCVMSNHIHLILSVNSGELSGVIRDFKSFTSKRVRSILEEEGNKESRQRWMYWMFQNAGIRNQRNGSFQFWQQHNHPILLSTNDMLDQKLDYIHQNPVKSGLVFDARDWIWSSARQYAGEFGKLTISFL</sequence>
<dbReference type="EMBL" id="BQKE01000002">
    <property type="protein sequence ID" value="GJM62724.1"/>
    <property type="molecule type" value="Genomic_DNA"/>
</dbReference>
<gene>
    <name evidence="2" type="ORF">PEDI_32760</name>
</gene>
<dbReference type="Proteomes" id="UP001310022">
    <property type="component" value="Unassembled WGS sequence"/>
</dbReference>
<dbReference type="Gene3D" id="3.30.70.1290">
    <property type="entry name" value="Transposase IS200-like"/>
    <property type="match status" value="1"/>
</dbReference>
<proteinExistence type="predicted"/>
<dbReference type="InterPro" id="IPR002686">
    <property type="entry name" value="Transposase_17"/>
</dbReference>
<dbReference type="PANTHER" id="PTHR36966:SF1">
    <property type="entry name" value="REP-ASSOCIATED TYROSINE TRANSPOSASE"/>
    <property type="match status" value="1"/>
</dbReference>
<dbReference type="SMART" id="SM01321">
    <property type="entry name" value="Y1_Tnp"/>
    <property type="match status" value="1"/>
</dbReference>
<evidence type="ECO:0000259" key="1">
    <source>
        <dbReference type="SMART" id="SM01321"/>
    </source>
</evidence>
<accession>A0AAN5AKZ9</accession>
<reference evidence="2 3" key="1">
    <citation type="submission" date="2021-12" db="EMBL/GenBank/DDBJ databases">
        <title>Genome sequencing of bacteria with rrn-lacking chromosome and rrn-plasmid.</title>
        <authorList>
            <person name="Anda M."/>
            <person name="Iwasaki W."/>
        </authorList>
    </citation>
    <scope>NUCLEOTIDE SEQUENCE [LARGE SCALE GENOMIC DNA]</scope>
    <source>
        <strain evidence="2 3">NBRC 15940</strain>
    </source>
</reference>
<dbReference type="AlphaFoldDB" id="A0AAN5AKZ9"/>
<evidence type="ECO:0000313" key="3">
    <source>
        <dbReference type="Proteomes" id="UP001310022"/>
    </source>
</evidence>
<dbReference type="SUPFAM" id="SSF143422">
    <property type="entry name" value="Transposase IS200-like"/>
    <property type="match status" value="1"/>
</dbReference>
<dbReference type="GO" id="GO:0043565">
    <property type="term" value="F:sequence-specific DNA binding"/>
    <property type="evidence" value="ECO:0007669"/>
    <property type="project" value="TreeGrafter"/>
</dbReference>
<comment type="caution">
    <text evidence="2">The sequence shown here is derived from an EMBL/GenBank/DDBJ whole genome shotgun (WGS) entry which is preliminary data.</text>
</comment>
<protein>
    <submittedName>
        <fullName evidence="2">Transposase</fullName>
    </submittedName>
</protein>
<feature type="domain" description="Transposase IS200-like" evidence="1">
    <location>
        <begin position="9"/>
        <end position="149"/>
    </location>
</feature>
<dbReference type="InterPro" id="IPR052715">
    <property type="entry name" value="RAYT_transposase"/>
</dbReference>
<dbReference type="GO" id="GO:0004803">
    <property type="term" value="F:transposase activity"/>
    <property type="evidence" value="ECO:0007669"/>
    <property type="project" value="InterPro"/>
</dbReference>